<organism evidence="3 4">
    <name type="scientific">Polarella glacialis</name>
    <name type="common">Dinoflagellate</name>
    <dbReference type="NCBI Taxonomy" id="89957"/>
    <lineage>
        <taxon>Eukaryota</taxon>
        <taxon>Sar</taxon>
        <taxon>Alveolata</taxon>
        <taxon>Dinophyceae</taxon>
        <taxon>Suessiales</taxon>
        <taxon>Suessiaceae</taxon>
        <taxon>Polarella</taxon>
    </lineage>
</organism>
<feature type="compositionally biased region" description="Low complexity" evidence="1">
    <location>
        <begin position="567"/>
        <end position="589"/>
    </location>
</feature>
<dbReference type="InterPro" id="IPR004147">
    <property type="entry name" value="ABC1_dom"/>
</dbReference>
<feature type="region of interest" description="Disordered" evidence="1">
    <location>
        <begin position="564"/>
        <end position="589"/>
    </location>
</feature>
<feature type="compositionally biased region" description="Acidic residues" evidence="1">
    <location>
        <begin position="15"/>
        <end position="29"/>
    </location>
</feature>
<feature type="domain" description="ABC1 atypical kinase-like" evidence="2">
    <location>
        <begin position="191"/>
        <end position="418"/>
    </location>
</feature>
<feature type="region of interest" description="Disordered" evidence="1">
    <location>
        <begin position="605"/>
        <end position="624"/>
    </location>
</feature>
<dbReference type="Pfam" id="PF03109">
    <property type="entry name" value="ABC1"/>
    <property type="match status" value="1"/>
</dbReference>
<dbReference type="InterPro" id="IPR011009">
    <property type="entry name" value="Kinase-like_dom_sf"/>
</dbReference>
<dbReference type="PANTHER" id="PTHR43173:SF28">
    <property type="entry name" value="AARF DOMAIN CONTAINING KINASE 5"/>
    <property type="match status" value="1"/>
</dbReference>
<evidence type="ECO:0000259" key="2">
    <source>
        <dbReference type="Pfam" id="PF03109"/>
    </source>
</evidence>
<dbReference type="Proteomes" id="UP000626109">
    <property type="component" value="Unassembled WGS sequence"/>
</dbReference>
<reference evidence="3" key="1">
    <citation type="submission" date="2021-02" db="EMBL/GenBank/DDBJ databases">
        <authorList>
            <person name="Dougan E. K."/>
            <person name="Rhodes N."/>
            <person name="Thang M."/>
            <person name="Chan C."/>
        </authorList>
    </citation>
    <scope>NUCLEOTIDE SEQUENCE</scope>
</reference>
<comment type="caution">
    <text evidence="3">The sequence shown here is derived from an EMBL/GenBank/DDBJ whole genome shotgun (WGS) entry which is preliminary data.</text>
</comment>
<proteinExistence type="predicted"/>
<dbReference type="SUPFAM" id="SSF56112">
    <property type="entry name" value="Protein kinase-like (PK-like)"/>
    <property type="match status" value="1"/>
</dbReference>
<evidence type="ECO:0000313" key="4">
    <source>
        <dbReference type="Proteomes" id="UP000626109"/>
    </source>
</evidence>
<evidence type="ECO:0000256" key="1">
    <source>
        <dbReference type="SAM" id="MobiDB-lite"/>
    </source>
</evidence>
<dbReference type="InterPro" id="IPR051130">
    <property type="entry name" value="Mito_struct-func_regulator"/>
</dbReference>
<dbReference type="AlphaFoldDB" id="A0A813LS62"/>
<feature type="region of interest" description="Disordered" evidence="1">
    <location>
        <begin position="1"/>
        <end position="62"/>
    </location>
</feature>
<accession>A0A813LS62</accession>
<protein>
    <recommendedName>
        <fullName evidence="2">ABC1 atypical kinase-like domain-containing protein</fullName>
    </recommendedName>
</protein>
<evidence type="ECO:0000313" key="3">
    <source>
        <dbReference type="EMBL" id="CAE8738312.1"/>
    </source>
</evidence>
<dbReference type="PANTHER" id="PTHR43173">
    <property type="entry name" value="ABC1 FAMILY PROTEIN"/>
    <property type="match status" value="1"/>
</dbReference>
<dbReference type="EMBL" id="CAJNNW010036925">
    <property type="protein sequence ID" value="CAE8738312.1"/>
    <property type="molecule type" value="Genomic_DNA"/>
</dbReference>
<feature type="compositionally biased region" description="Acidic residues" evidence="1">
    <location>
        <begin position="42"/>
        <end position="58"/>
    </location>
</feature>
<gene>
    <name evidence="3" type="ORF">PGLA2088_LOCUS49135</name>
</gene>
<sequence>MAAAAKNADAREAEEAAGEEEENEEEEEGFTGARGSMFTMAGEEEENEEEEEEEEEEGIMGAPDFMLGTTRSMFTMMQFTAGKNDYATSLAGLQEGTTEYDAALNACHVRGAERCAKVAEMHRGLYVKAAQFISSISGGTGDSGIPKAYTEALSKFTDRAPHKKIEEVAESLKECMKLPGSWPREPSLLEAGPQSDLQSIDSEPLAAASLAQVHLAVLRDGRKVAIKVQYPELRKEMASDFAVFKTLGSEIKKMSQGYDLLWAVEDFQRNLQRELDFQLEAKNCEDTAAQLAHLAPRVFVPKVFKELSSSSVLVMEFCDNLLKATDPSSLQAAGLDVDECARLISDTFAEMIFVHGRVHADPHAGNIYLRAVDLGSGRLQPQLVLLDHGLYHDLHENGVRLNFCRYWQACCANDSVAINIIGQRLSGGLRRFLPLILSHWFVFGRSGVSISELVSAAKGQLPDTVTMKEVADFIVAAREGGANLVGLLHSLGFTRGLLNALGFPEEGRIASMLKYALLGDSPEDQAVPPELSLSQKTWLGWRVLLLRSQVQWLAPLGQPFMACPGENNNNSKDNTTTNNNNNNNKNNNNQGGCRCQFSPFSCRGASGGAAPEDAAEEQTILRQP</sequence>
<name>A0A813LS62_POLGL</name>